<reference evidence="8 9" key="1">
    <citation type="submission" date="2018-10" db="EMBL/GenBank/DDBJ databases">
        <authorList>
            <consortium name="Pathogen Informatics"/>
        </authorList>
    </citation>
    <scope>NUCLEOTIDE SEQUENCE [LARGE SCALE GENOMIC DNA]</scope>
</reference>
<dbReference type="EMBL" id="UXSR01000608">
    <property type="protein sequence ID" value="VDD77052.1"/>
    <property type="molecule type" value="Genomic_DNA"/>
</dbReference>
<dbReference type="Pfam" id="PF04547">
    <property type="entry name" value="Anoctamin"/>
    <property type="match status" value="1"/>
</dbReference>
<gene>
    <name evidence="8" type="ORF">MCOS_LOCUS3055</name>
</gene>
<dbReference type="InterPro" id="IPR007632">
    <property type="entry name" value="Anoctamin"/>
</dbReference>
<proteinExistence type="inferred from homology"/>
<evidence type="ECO:0000256" key="2">
    <source>
        <dbReference type="ARBA" id="ARBA00009671"/>
    </source>
</evidence>
<dbReference type="GO" id="GO:0005254">
    <property type="term" value="F:chloride channel activity"/>
    <property type="evidence" value="ECO:0007669"/>
    <property type="project" value="TreeGrafter"/>
</dbReference>
<name>A0A3P6GQ27_MESCO</name>
<evidence type="ECO:0000256" key="4">
    <source>
        <dbReference type="ARBA" id="ARBA00022989"/>
    </source>
</evidence>
<feature type="domain" description="Anoctamin transmembrane" evidence="7">
    <location>
        <begin position="284"/>
        <end position="753"/>
    </location>
</feature>
<comment type="subcellular location">
    <subcellularLocation>
        <location evidence="1 6">Membrane</location>
        <topology evidence="1 6">Multi-pass membrane protein</topology>
    </subcellularLocation>
</comment>
<organism evidence="8 9">
    <name type="scientific">Mesocestoides corti</name>
    <name type="common">Flatworm</name>
    <dbReference type="NCBI Taxonomy" id="53468"/>
    <lineage>
        <taxon>Eukaryota</taxon>
        <taxon>Metazoa</taxon>
        <taxon>Spiralia</taxon>
        <taxon>Lophotrochozoa</taxon>
        <taxon>Platyhelminthes</taxon>
        <taxon>Cestoda</taxon>
        <taxon>Eucestoda</taxon>
        <taxon>Cyclophyllidea</taxon>
        <taxon>Mesocestoididae</taxon>
        <taxon>Mesocestoides</taxon>
    </lineage>
</organism>
<evidence type="ECO:0000313" key="8">
    <source>
        <dbReference type="EMBL" id="VDD77052.1"/>
    </source>
</evidence>
<keyword evidence="3 6" id="KW-0812">Transmembrane</keyword>
<evidence type="ECO:0000256" key="3">
    <source>
        <dbReference type="ARBA" id="ARBA00022692"/>
    </source>
</evidence>
<evidence type="ECO:0000256" key="1">
    <source>
        <dbReference type="ARBA" id="ARBA00004141"/>
    </source>
</evidence>
<dbReference type="AlphaFoldDB" id="A0A3P6GQ27"/>
<accession>A0A3P6GQ27</accession>
<feature type="transmembrane region" description="Helical" evidence="6">
    <location>
        <begin position="728"/>
        <end position="751"/>
    </location>
</feature>
<evidence type="ECO:0000313" key="9">
    <source>
        <dbReference type="Proteomes" id="UP000267029"/>
    </source>
</evidence>
<evidence type="ECO:0000256" key="5">
    <source>
        <dbReference type="ARBA" id="ARBA00023136"/>
    </source>
</evidence>
<feature type="transmembrane region" description="Helical" evidence="6">
    <location>
        <begin position="345"/>
        <end position="366"/>
    </location>
</feature>
<comment type="caution">
    <text evidence="6">Lacks conserved residue(s) required for the propagation of feature annotation.</text>
</comment>
<feature type="transmembrane region" description="Helical" evidence="6">
    <location>
        <begin position="300"/>
        <end position="325"/>
    </location>
</feature>
<dbReference type="PANTHER" id="PTHR12308:SF73">
    <property type="entry name" value="ANOCTAMIN"/>
    <property type="match status" value="1"/>
</dbReference>
<dbReference type="Proteomes" id="UP000267029">
    <property type="component" value="Unassembled WGS sequence"/>
</dbReference>
<keyword evidence="9" id="KW-1185">Reference proteome</keyword>
<evidence type="ECO:0000259" key="7">
    <source>
        <dbReference type="Pfam" id="PF04547"/>
    </source>
</evidence>
<protein>
    <recommendedName>
        <fullName evidence="6">Anoctamin</fullName>
    </recommendedName>
</protein>
<dbReference type="OrthoDB" id="296386at2759"/>
<comment type="similarity">
    <text evidence="2 6">Belongs to the anoctamin family.</text>
</comment>
<feature type="transmembrane region" description="Helical" evidence="6">
    <location>
        <begin position="642"/>
        <end position="668"/>
    </location>
</feature>
<dbReference type="STRING" id="53468.A0A3P6GQ27"/>
<sequence length="766" mass="86335">MSQEIITEIVGAVVDWNSLQVSSLYGGIIAVHGASDNTRFSDVPFWQDQNINYLIQYILSCLAMDGCVTCEAEFYMTVCACSQNDSEHRSKHNSIASIRLAEMLSSASSANESHKLDVSSCCSSDLVSDQKPLHKKHYLLVRVSRPLLQHCVSVLNQCFAGVFADENNVGTAVGVATLTPAQKAWLGGLAVRLVKLSTEQKEILSALKSCKDFDTISSAQVEAHAKTHPSPPIASLERESALFCMKSEELIKEMTPIHNISERATVWANFRSQSPLFPSVNWLRWYLGDAIGFYFAWLHYYCLALIVPSSVGLLTWVILAIASIFSSKDGGIDDPEIPSGPPPISIFRIYYGLVVIVWAIACTKIWRRQQIQLSEEWLSPVLVNAADMSGWIKSHMNQLRPSFYGIERESPVTGEIELHFPASRRRILYLISASITTSWSAIHRISRLESFGANAKFVIPQGLINPSRSPHLHFRFIACLCDPGRIFDPKAGSLKFVPGILHPLIVFFINQIVFRRIAESLTDMENHETQANWDRSLIVKRFLFEAVDAYASPFHLGMILVDWPALQSFLLTTFATDSIRRLIAECLVPWASSHWRSRRSASALYKKTDNPQHQDTAVHNAVFGVEYEPFDDFLEMVLEHGYIVLFAFACPPYLACMALVCAWVESYFDAFKLLQLVRRPMPQLLHRDQNIWLMLLSVQAWLALFTNICLLACRTDWSLGTLFFMEHVLIGIGLVIELGVSNTPIAAKNAFRRRVYERYRRVAADR</sequence>
<dbReference type="InterPro" id="IPR049452">
    <property type="entry name" value="Anoctamin_TM"/>
</dbReference>
<keyword evidence="4 6" id="KW-1133">Transmembrane helix</keyword>
<evidence type="ECO:0000256" key="6">
    <source>
        <dbReference type="RuleBase" id="RU280814"/>
    </source>
</evidence>
<feature type="transmembrane region" description="Helical" evidence="6">
    <location>
        <begin position="689"/>
        <end position="708"/>
    </location>
</feature>
<dbReference type="GO" id="GO:0016020">
    <property type="term" value="C:membrane"/>
    <property type="evidence" value="ECO:0007669"/>
    <property type="project" value="UniProtKB-SubCell"/>
</dbReference>
<dbReference type="PANTHER" id="PTHR12308">
    <property type="entry name" value="ANOCTAMIN"/>
    <property type="match status" value="1"/>
</dbReference>
<keyword evidence="5 6" id="KW-0472">Membrane</keyword>